<dbReference type="Proteomes" id="UP000190102">
    <property type="component" value="Unassembled WGS sequence"/>
</dbReference>
<dbReference type="Gene3D" id="1.10.1130.10">
    <property type="entry name" value="Flavocytochrome C3, Chain A"/>
    <property type="match status" value="2"/>
</dbReference>
<dbReference type="EMBL" id="FUWR01000033">
    <property type="protein sequence ID" value="SKA24297.1"/>
    <property type="molecule type" value="Genomic_DNA"/>
</dbReference>
<keyword evidence="7" id="KW-1185">Reference proteome</keyword>
<feature type="domain" description="Cytochrome c-552/4" evidence="5">
    <location>
        <begin position="137"/>
        <end position="183"/>
    </location>
</feature>
<dbReference type="InterPro" id="IPR023155">
    <property type="entry name" value="Cyt_c-552/4"/>
</dbReference>
<dbReference type="STRING" id="115783.SAMN02745119_03314"/>
<dbReference type="Pfam" id="PF09699">
    <property type="entry name" value="Paired_CXXCH_1"/>
    <property type="match status" value="1"/>
</dbReference>
<evidence type="ECO:0000313" key="6">
    <source>
        <dbReference type="EMBL" id="SKA24297.1"/>
    </source>
</evidence>
<evidence type="ECO:0000259" key="4">
    <source>
        <dbReference type="Pfam" id="PF09699"/>
    </source>
</evidence>
<evidence type="ECO:0000256" key="2">
    <source>
        <dbReference type="SAM" id="MobiDB-lite"/>
    </source>
</evidence>
<evidence type="ECO:0000256" key="3">
    <source>
        <dbReference type="SAM" id="SignalP"/>
    </source>
</evidence>
<dbReference type="AlphaFoldDB" id="A0A1T4S812"/>
<feature type="signal peptide" evidence="3">
    <location>
        <begin position="1"/>
        <end position="22"/>
    </location>
</feature>
<dbReference type="InterPro" id="IPR051829">
    <property type="entry name" value="Multiheme_Cytochr_ET"/>
</dbReference>
<organism evidence="6 7">
    <name type="scientific">Trichlorobacter thiogenes</name>
    <dbReference type="NCBI Taxonomy" id="115783"/>
    <lineage>
        <taxon>Bacteria</taxon>
        <taxon>Pseudomonadati</taxon>
        <taxon>Thermodesulfobacteriota</taxon>
        <taxon>Desulfuromonadia</taxon>
        <taxon>Geobacterales</taxon>
        <taxon>Geobacteraceae</taxon>
        <taxon>Trichlorobacter</taxon>
    </lineage>
</organism>
<feature type="domain" description="Doubled CXXCH motif" evidence="4">
    <location>
        <begin position="320"/>
        <end position="348"/>
    </location>
</feature>
<dbReference type="InterPro" id="IPR036280">
    <property type="entry name" value="Multihaem_cyt_sf"/>
</dbReference>
<reference evidence="7" key="1">
    <citation type="submission" date="2017-02" db="EMBL/GenBank/DDBJ databases">
        <authorList>
            <person name="Varghese N."/>
            <person name="Submissions S."/>
        </authorList>
    </citation>
    <scope>NUCLEOTIDE SEQUENCE [LARGE SCALE GENOMIC DNA]</scope>
    <source>
        <strain evidence="7">ATCC BAA-34</strain>
    </source>
</reference>
<keyword evidence="1 3" id="KW-0732">Signal</keyword>
<dbReference type="RefSeq" id="WP_078791561.1">
    <property type="nucleotide sequence ID" value="NZ_FUWR01000033.1"/>
</dbReference>
<feature type="region of interest" description="Disordered" evidence="2">
    <location>
        <begin position="371"/>
        <end position="394"/>
    </location>
</feature>
<evidence type="ECO:0000256" key="1">
    <source>
        <dbReference type="ARBA" id="ARBA00022729"/>
    </source>
</evidence>
<protein>
    <submittedName>
        <fullName evidence="6">Doubled CXXCH domain-containing protein</fullName>
    </submittedName>
</protein>
<accession>A0A1T4S812</accession>
<evidence type="ECO:0000313" key="7">
    <source>
        <dbReference type="Proteomes" id="UP000190102"/>
    </source>
</evidence>
<dbReference type="Pfam" id="PF13435">
    <property type="entry name" value="Cytochrome_C554"/>
    <property type="match status" value="2"/>
</dbReference>
<sequence>MKKMITLMLAGCVTLLAAQAFAADPKKEFVGSDACKKCHAVEYKSWKETYHSKMVRTKKEGILKEVVERWATDGANEGPTTGNVTKTKYKLEDVQYVVGSRWKQRMLVKNEQTGGLQFLNKQFNRYTGKWENYGNANDWNTNCGTCHTTGYRIMEYDEKFGKHGRTVKDSYSEMNVGCEACHGPGAKHIAAKGADKKKTIFNPANVDIKAQSKVCGYCHIRIENEKFMTAQGNPREDLPAPKVGDSYKAGDDWTKWYPEQAIIPGVHENQPANVEYKGDLKGLFKLDDHAKANGIYEEAKHHQQYQGFLQSKHYQSGTVSCITCHSPHAGKGKIKKVQKDACIKCHDKSITVEKYMPNTGQTAGNLFLRSHTFGKNPRKGGAGASDMGPPNYYE</sequence>
<dbReference type="PANTHER" id="PTHR35038">
    <property type="entry name" value="DISSIMILATORY SULFITE REDUCTASE SIRA"/>
    <property type="match status" value="1"/>
</dbReference>
<dbReference type="OrthoDB" id="5477228at2"/>
<dbReference type="InterPro" id="IPR010177">
    <property type="entry name" value="Paired_CXXCH_1"/>
</dbReference>
<dbReference type="SUPFAM" id="SSF48695">
    <property type="entry name" value="Multiheme cytochromes"/>
    <property type="match status" value="1"/>
</dbReference>
<name>A0A1T4S812_9BACT</name>
<feature type="domain" description="Cytochrome c-552/4" evidence="5">
    <location>
        <begin position="34"/>
        <end position="61"/>
    </location>
</feature>
<feature type="chain" id="PRO_5013295580" evidence="3">
    <location>
        <begin position="23"/>
        <end position="394"/>
    </location>
</feature>
<evidence type="ECO:0000259" key="5">
    <source>
        <dbReference type="Pfam" id="PF13435"/>
    </source>
</evidence>
<proteinExistence type="predicted"/>
<dbReference type="PANTHER" id="PTHR35038:SF8">
    <property type="entry name" value="C-TYPE POLYHEME CYTOCHROME OMCC"/>
    <property type="match status" value="1"/>
</dbReference>
<gene>
    <name evidence="6" type="ORF">SAMN02745119_03314</name>
</gene>